<dbReference type="PANTHER" id="PTHR30629:SF2">
    <property type="entry name" value="PROPHAGE INTEGRASE INTS-RELATED"/>
    <property type="match status" value="1"/>
</dbReference>
<dbReference type="GO" id="GO:0075713">
    <property type="term" value="P:establishment of integrated proviral latency"/>
    <property type="evidence" value="ECO:0007669"/>
    <property type="project" value="UniProtKB-KW"/>
</dbReference>
<keyword evidence="7" id="KW-1179">Viral genome integration</keyword>
<evidence type="ECO:0000313" key="13">
    <source>
        <dbReference type="EMBL" id="QDF15423.1"/>
    </source>
</evidence>
<dbReference type="GO" id="GO:0016740">
    <property type="term" value="F:transferase activity"/>
    <property type="evidence" value="ECO:0007669"/>
    <property type="project" value="UniProtKB-KW"/>
</dbReference>
<keyword evidence="8" id="KW-1160">Virus entry into host cell</keyword>
<proteinExistence type="inferred from homology"/>
<evidence type="ECO:0000256" key="3">
    <source>
        <dbReference type="ARBA" id="ARBA00022679"/>
    </source>
</evidence>
<dbReference type="GO" id="GO:0046718">
    <property type="term" value="P:symbiont entry into host cell"/>
    <property type="evidence" value="ECO:0007669"/>
    <property type="project" value="UniProtKB-KW"/>
</dbReference>
<dbReference type="RefSeq" id="YP_010667034.1">
    <property type="nucleotide sequence ID" value="NC_070948.1"/>
</dbReference>
<dbReference type="InterPro" id="IPR044068">
    <property type="entry name" value="CB"/>
</dbReference>
<name>A0A4Y6E9T1_9CAUD</name>
<dbReference type="InterPro" id="IPR013762">
    <property type="entry name" value="Integrase-like_cat_sf"/>
</dbReference>
<dbReference type="Pfam" id="PF00589">
    <property type="entry name" value="Phage_integrase"/>
    <property type="match status" value="1"/>
</dbReference>
<reference evidence="13 14" key="1">
    <citation type="submission" date="2019-05" db="EMBL/GenBank/DDBJ databases">
        <authorList>
            <person name="Murphy M.E."/>
            <person name="Alvaro L.E."/>
            <person name="Baker K.N."/>
            <person name="Baxter I.S."/>
            <person name="Brown M.R."/>
            <person name="Driscoll K.D."/>
            <person name="Elrubaie J.M."/>
            <person name="Feith S.L."/>
            <person name="Indihar D.F."/>
            <person name="Knoch V.T."/>
            <person name="Koirtyohann K.M."/>
            <person name="Kratz M.A."/>
            <person name="Lear A.H."/>
            <person name="Lindblom K.E."/>
            <person name="Marcus E.R."/>
            <person name="Sensor R."/>
            <person name="Sherman S.J."/>
            <person name="Swift V.R."/>
            <person name="White K.E."/>
            <person name="Wills S.J."/>
            <person name="Gatt S.M."/>
            <person name="Lohbauer S.A."/>
            <person name="Power T.R."/>
            <person name="Rosales K.A."/>
            <person name="Sisson B.M."/>
            <person name="Isern S."/>
            <person name="Michael S.F."/>
            <person name="Monti D.L."/>
            <person name="Garlena R.A."/>
            <person name="Russell D.A."/>
            <person name="Pope W.H."/>
            <person name="Jacobs-Sera D."/>
            <person name="Hatfull G.F."/>
        </authorList>
    </citation>
    <scope>NUCLEOTIDE SEQUENCE [LARGE SCALE GENOMIC DNA]</scope>
</reference>
<dbReference type="InterPro" id="IPR004107">
    <property type="entry name" value="Integrase_SAM-like_N"/>
</dbReference>
<evidence type="ECO:0000256" key="9">
    <source>
        <dbReference type="ARBA" id="ARBA00049605"/>
    </source>
</evidence>
<evidence type="ECO:0000256" key="10">
    <source>
        <dbReference type="PROSITE-ProRule" id="PRU01248"/>
    </source>
</evidence>
<dbReference type="GO" id="GO:0006310">
    <property type="term" value="P:DNA recombination"/>
    <property type="evidence" value="ECO:0007669"/>
    <property type="project" value="UniProtKB-KW"/>
</dbReference>
<dbReference type="Pfam" id="PF14659">
    <property type="entry name" value="Phage_int_SAM_3"/>
    <property type="match status" value="1"/>
</dbReference>
<dbReference type="PANTHER" id="PTHR30629">
    <property type="entry name" value="PROPHAGE INTEGRASE"/>
    <property type="match status" value="1"/>
</dbReference>
<dbReference type="InterPro" id="IPR010998">
    <property type="entry name" value="Integrase_recombinase_N"/>
</dbReference>
<protein>
    <recommendedName>
        <fullName evidence="2">Integrase</fullName>
    </recommendedName>
</protein>
<feature type="domain" description="Tyr recombinase" evidence="11">
    <location>
        <begin position="192"/>
        <end position="426"/>
    </location>
</feature>
<evidence type="ECO:0000256" key="7">
    <source>
        <dbReference type="ARBA" id="ARBA00023195"/>
    </source>
</evidence>
<dbReference type="InterPro" id="IPR011010">
    <property type="entry name" value="DNA_brk_join_enz"/>
</dbReference>
<dbReference type="Proteomes" id="UP000319811">
    <property type="component" value="Segment"/>
</dbReference>
<gene>
    <name evidence="13" type="primary">63</name>
    <name evidence="13" type="ORF">SEA_MOLLYMUR_63</name>
</gene>
<evidence type="ECO:0000256" key="4">
    <source>
        <dbReference type="ARBA" id="ARBA00022908"/>
    </source>
</evidence>
<dbReference type="SUPFAM" id="SSF56349">
    <property type="entry name" value="DNA breaking-rejoining enzymes"/>
    <property type="match status" value="1"/>
</dbReference>
<keyword evidence="3" id="KW-0808">Transferase</keyword>
<dbReference type="CDD" id="cd01189">
    <property type="entry name" value="INT_ICEBs1_C_like"/>
    <property type="match status" value="1"/>
</dbReference>
<dbReference type="Gene3D" id="1.10.150.130">
    <property type="match status" value="1"/>
</dbReference>
<evidence type="ECO:0000259" key="11">
    <source>
        <dbReference type="PROSITE" id="PS51898"/>
    </source>
</evidence>
<dbReference type="GO" id="GO:0044826">
    <property type="term" value="P:viral genome integration into host DNA"/>
    <property type="evidence" value="ECO:0007669"/>
    <property type="project" value="UniProtKB-KW"/>
</dbReference>
<evidence type="ECO:0000259" key="12">
    <source>
        <dbReference type="PROSITE" id="PS51900"/>
    </source>
</evidence>
<dbReference type="GO" id="GO:0003677">
    <property type="term" value="F:DNA binding"/>
    <property type="evidence" value="ECO:0007669"/>
    <property type="project" value="UniProtKB-UniRule"/>
</dbReference>
<organism evidence="13 14">
    <name type="scientific">Gordonia phage Mollymur</name>
    <dbReference type="NCBI Taxonomy" id="2590895"/>
    <lineage>
        <taxon>Viruses</taxon>
        <taxon>Duplodnaviria</taxon>
        <taxon>Heunggongvirae</taxon>
        <taxon>Uroviricota</taxon>
        <taxon>Caudoviricetes</taxon>
        <taxon>Mollymurvirus</taxon>
        <taxon>Mollymurvirus mollymur</taxon>
    </lineage>
</organism>
<keyword evidence="14" id="KW-1185">Reference proteome</keyword>
<dbReference type="InterPro" id="IPR002104">
    <property type="entry name" value="Integrase_catalytic"/>
</dbReference>
<accession>A0A4Y6E9T1</accession>
<dbReference type="EMBL" id="MK977705">
    <property type="protein sequence ID" value="QDF15423.1"/>
    <property type="molecule type" value="Genomic_DNA"/>
</dbReference>
<keyword evidence="5 10" id="KW-0238">DNA-binding</keyword>
<dbReference type="GeneID" id="77943146"/>
<evidence type="ECO:0000256" key="5">
    <source>
        <dbReference type="ARBA" id="ARBA00023125"/>
    </source>
</evidence>
<evidence type="ECO:0000256" key="2">
    <source>
        <dbReference type="ARBA" id="ARBA00016082"/>
    </source>
</evidence>
<evidence type="ECO:0000256" key="8">
    <source>
        <dbReference type="ARBA" id="ARBA00023296"/>
    </source>
</evidence>
<dbReference type="KEGG" id="vg:77943146"/>
<dbReference type="Gene3D" id="1.10.443.10">
    <property type="entry name" value="Intergrase catalytic core"/>
    <property type="match status" value="1"/>
</dbReference>
<keyword evidence="6" id="KW-0233">DNA recombination</keyword>
<keyword evidence="4" id="KW-0229">DNA integration</keyword>
<feature type="domain" description="Core-binding (CB)" evidence="12">
    <location>
        <begin position="72"/>
        <end position="169"/>
    </location>
</feature>
<dbReference type="PROSITE" id="PS51898">
    <property type="entry name" value="TYR_RECOMBINASE"/>
    <property type="match status" value="1"/>
</dbReference>
<comment type="similarity">
    <text evidence="1">Belongs to the 'phage' integrase family.</text>
</comment>
<sequence>MDENGERSEYGTGGLRYRADRKVWIAAKSVEDGRGRKKRIEGQGPTKAKALAERDAKIRDFIRGKQKTRGKGTVEEWMQKWMKEIAEHNVRPTTLQSYDAAIKYQIIPTIGRLKLNDLKPEDVRFMREEIIAGYKKGASGGRKPRNDGTGPRRARYAQVVLSKALADAVREEIIERNVADSAYVKKAPLPSKPQKALNAEQAKHLLRTTIQNRDRYASRWAMALITATRQGEVLGLTWDRVDFARKEIHFTRQLQVLKNAHGCGEKEAGGKYPCGMKVARACPEREFVVSDEFRNEIDILEGSVALTPTKTVMSSRAIPMPAPLEKILRAHQLATAGEPNPHNLVWHQENGKPIQPRADYDAWLEVLDAAGLDRIKLHASRHSAASIMSDMGIDRQVIMQILGHTQLQTTAGYTAVGESFRREALDGMGELLELLGPDDGGIVLEGELAS</sequence>
<dbReference type="PROSITE" id="PS51900">
    <property type="entry name" value="CB"/>
    <property type="match status" value="1"/>
</dbReference>
<dbReference type="InterPro" id="IPR050808">
    <property type="entry name" value="Phage_Integrase"/>
</dbReference>
<dbReference type="GO" id="GO:0015074">
    <property type="term" value="P:DNA integration"/>
    <property type="evidence" value="ECO:0007669"/>
    <property type="project" value="UniProtKB-KW"/>
</dbReference>
<evidence type="ECO:0000256" key="6">
    <source>
        <dbReference type="ARBA" id="ARBA00023172"/>
    </source>
</evidence>
<comment type="function">
    <text evidence="9">Integrase is necessary for integration of the phage into the host genome by site-specific recombination. In conjunction with excisionase, integrase is also necessary for excision of the prophage from the host genome.</text>
</comment>
<evidence type="ECO:0000256" key="1">
    <source>
        <dbReference type="ARBA" id="ARBA00008857"/>
    </source>
</evidence>
<evidence type="ECO:0000313" key="14">
    <source>
        <dbReference type="Proteomes" id="UP000319811"/>
    </source>
</evidence>